<evidence type="ECO:0000256" key="2">
    <source>
        <dbReference type="ARBA" id="ARBA00023002"/>
    </source>
</evidence>
<sequence>MPYNQAAWIDSKGAPLRVGEAPLPSAGPGEVVIRSRAVAINPLDWHMQDWGVFIQEWPSIFGCDVAGEIHEVGEGVTKFKPGDRVIAHTINLVTGKPRDAAFAHYCVAPAKRTAILPDAISFESGAVVPLALDAALSGLSVQIPGEAMPGVPIPTLGLPLPSLKATSLGKSLLVYGGSSAVGLMTIQVAVASGLHVVATSSLKNFDLVKSVGASAVFDYRSASLVQDVIDSLTGKGDFIGILDAISTPETYVHDLEILAKLGGSHLACTHPPPTENVPEGVKAGMLFCINDIADSVWEDFVTPALETGVLRCLPAPFVVGHGLEKIQEALDKSKAGVSASKLVVTL</sequence>
<dbReference type="GO" id="GO:0016651">
    <property type="term" value="F:oxidoreductase activity, acting on NAD(P)H"/>
    <property type="evidence" value="ECO:0007669"/>
    <property type="project" value="InterPro"/>
</dbReference>
<organism evidence="4 5">
    <name type="scientific">Plectosphaerella cucumerina</name>
    <dbReference type="NCBI Taxonomy" id="40658"/>
    <lineage>
        <taxon>Eukaryota</taxon>
        <taxon>Fungi</taxon>
        <taxon>Dikarya</taxon>
        <taxon>Ascomycota</taxon>
        <taxon>Pezizomycotina</taxon>
        <taxon>Sordariomycetes</taxon>
        <taxon>Hypocreomycetidae</taxon>
        <taxon>Glomerellales</taxon>
        <taxon>Plectosphaerellaceae</taxon>
        <taxon>Plectosphaerella</taxon>
    </lineage>
</organism>
<dbReference type="InterPro" id="IPR013154">
    <property type="entry name" value="ADH-like_N"/>
</dbReference>
<accession>A0A8K0X8E6</accession>
<feature type="domain" description="Enoyl reductase (ER)" evidence="3">
    <location>
        <begin position="13"/>
        <end position="344"/>
    </location>
</feature>
<keyword evidence="2" id="KW-0560">Oxidoreductase</keyword>
<comment type="similarity">
    <text evidence="1">Belongs to the zinc-containing alcohol dehydrogenase family.</text>
</comment>
<comment type="caution">
    <text evidence="4">The sequence shown here is derived from an EMBL/GenBank/DDBJ whole genome shotgun (WGS) entry which is preliminary data.</text>
</comment>
<evidence type="ECO:0000313" key="5">
    <source>
        <dbReference type="Proteomes" id="UP000813385"/>
    </source>
</evidence>
<dbReference type="OrthoDB" id="48317at2759"/>
<keyword evidence="5" id="KW-1185">Reference proteome</keyword>
<dbReference type="Pfam" id="PF08240">
    <property type="entry name" value="ADH_N"/>
    <property type="match status" value="1"/>
</dbReference>
<dbReference type="Proteomes" id="UP000813385">
    <property type="component" value="Unassembled WGS sequence"/>
</dbReference>
<dbReference type="SUPFAM" id="SSF50129">
    <property type="entry name" value="GroES-like"/>
    <property type="match status" value="1"/>
</dbReference>
<dbReference type="PANTHER" id="PTHR45348">
    <property type="entry name" value="HYPOTHETICAL OXIDOREDUCTASE (EUROFUNG)"/>
    <property type="match status" value="1"/>
</dbReference>
<dbReference type="InterPro" id="IPR047122">
    <property type="entry name" value="Trans-enoyl_RdTase-like"/>
</dbReference>
<dbReference type="SMART" id="SM00829">
    <property type="entry name" value="PKS_ER"/>
    <property type="match status" value="1"/>
</dbReference>
<name>A0A8K0X8E6_9PEZI</name>
<proteinExistence type="inferred from homology"/>
<reference evidence="4" key="1">
    <citation type="journal article" date="2021" name="Nat. Commun.">
        <title>Genetic determinants of endophytism in the Arabidopsis root mycobiome.</title>
        <authorList>
            <person name="Mesny F."/>
            <person name="Miyauchi S."/>
            <person name="Thiergart T."/>
            <person name="Pickel B."/>
            <person name="Atanasova L."/>
            <person name="Karlsson M."/>
            <person name="Huettel B."/>
            <person name="Barry K.W."/>
            <person name="Haridas S."/>
            <person name="Chen C."/>
            <person name="Bauer D."/>
            <person name="Andreopoulos W."/>
            <person name="Pangilinan J."/>
            <person name="LaButti K."/>
            <person name="Riley R."/>
            <person name="Lipzen A."/>
            <person name="Clum A."/>
            <person name="Drula E."/>
            <person name="Henrissat B."/>
            <person name="Kohler A."/>
            <person name="Grigoriev I.V."/>
            <person name="Martin F.M."/>
            <person name="Hacquard S."/>
        </authorList>
    </citation>
    <scope>NUCLEOTIDE SEQUENCE</scope>
    <source>
        <strain evidence="4">MPI-CAGE-AT-0016</strain>
    </source>
</reference>
<evidence type="ECO:0000259" key="3">
    <source>
        <dbReference type="SMART" id="SM00829"/>
    </source>
</evidence>
<dbReference type="InterPro" id="IPR020843">
    <property type="entry name" value="ER"/>
</dbReference>
<dbReference type="CDD" id="cd08249">
    <property type="entry name" value="enoyl_reductase_like"/>
    <property type="match status" value="1"/>
</dbReference>
<gene>
    <name evidence="4" type="ORF">B0T11DRAFT_68559</name>
</gene>
<dbReference type="AlphaFoldDB" id="A0A8K0X8E6"/>
<dbReference type="PANTHER" id="PTHR45348:SF2">
    <property type="entry name" value="ZINC-TYPE ALCOHOL DEHYDROGENASE-LIKE PROTEIN C2E1P3.01"/>
    <property type="match status" value="1"/>
</dbReference>
<dbReference type="InterPro" id="IPR011032">
    <property type="entry name" value="GroES-like_sf"/>
</dbReference>
<dbReference type="SUPFAM" id="SSF51735">
    <property type="entry name" value="NAD(P)-binding Rossmann-fold domains"/>
    <property type="match status" value="1"/>
</dbReference>
<dbReference type="InterPro" id="IPR013149">
    <property type="entry name" value="ADH-like_C"/>
</dbReference>
<protein>
    <submittedName>
        <fullName evidence="4">Quinone oxidoreductase</fullName>
    </submittedName>
</protein>
<dbReference type="Gene3D" id="3.40.50.720">
    <property type="entry name" value="NAD(P)-binding Rossmann-like Domain"/>
    <property type="match status" value="1"/>
</dbReference>
<evidence type="ECO:0000313" key="4">
    <source>
        <dbReference type="EMBL" id="KAH7368926.1"/>
    </source>
</evidence>
<dbReference type="EMBL" id="JAGPXD010000002">
    <property type="protein sequence ID" value="KAH7368926.1"/>
    <property type="molecule type" value="Genomic_DNA"/>
</dbReference>
<dbReference type="Pfam" id="PF00107">
    <property type="entry name" value="ADH_zinc_N"/>
    <property type="match status" value="1"/>
</dbReference>
<dbReference type="InterPro" id="IPR036291">
    <property type="entry name" value="NAD(P)-bd_dom_sf"/>
</dbReference>
<evidence type="ECO:0000256" key="1">
    <source>
        <dbReference type="ARBA" id="ARBA00008072"/>
    </source>
</evidence>
<dbReference type="Gene3D" id="3.90.180.10">
    <property type="entry name" value="Medium-chain alcohol dehydrogenases, catalytic domain"/>
    <property type="match status" value="1"/>
</dbReference>